<dbReference type="NCBIfam" id="TIGR02734">
    <property type="entry name" value="crtI_fam"/>
    <property type="match status" value="1"/>
</dbReference>
<evidence type="ECO:0000256" key="3">
    <source>
        <dbReference type="ARBA" id="ARBA00022746"/>
    </source>
</evidence>
<dbReference type="Pfam" id="PF01593">
    <property type="entry name" value="Amino_oxidase"/>
    <property type="match status" value="1"/>
</dbReference>
<dbReference type="AlphaFoldDB" id="A0A315Z5A9"/>
<keyword evidence="6" id="KW-0732">Signal</keyword>
<evidence type="ECO:0000256" key="4">
    <source>
        <dbReference type="ARBA" id="ARBA00023002"/>
    </source>
</evidence>
<evidence type="ECO:0000313" key="9">
    <source>
        <dbReference type="Proteomes" id="UP000245535"/>
    </source>
</evidence>
<dbReference type="EMBL" id="QGDO01000007">
    <property type="protein sequence ID" value="PWJ38457.1"/>
    <property type="molecule type" value="Genomic_DNA"/>
</dbReference>
<dbReference type="Gene3D" id="3.50.50.60">
    <property type="entry name" value="FAD/NAD(P)-binding domain"/>
    <property type="match status" value="2"/>
</dbReference>
<name>A0A315Z5A9_SEDFL</name>
<dbReference type="Proteomes" id="UP000245535">
    <property type="component" value="Unassembled WGS sequence"/>
</dbReference>
<dbReference type="SUPFAM" id="SSF51905">
    <property type="entry name" value="FAD/NAD(P)-binding domain"/>
    <property type="match status" value="1"/>
</dbReference>
<accession>A0A315Z5A9</accession>
<reference evidence="8 9" key="1">
    <citation type="submission" date="2018-03" db="EMBL/GenBank/DDBJ databases">
        <title>Genomic Encyclopedia of Archaeal and Bacterial Type Strains, Phase II (KMG-II): from individual species to whole genera.</title>
        <authorList>
            <person name="Goeker M."/>
        </authorList>
    </citation>
    <scope>NUCLEOTIDE SEQUENCE [LARGE SCALE GENOMIC DNA]</scope>
    <source>
        <strain evidence="8 9">DSM 28229</strain>
    </source>
</reference>
<feature type="signal peptide" evidence="6">
    <location>
        <begin position="1"/>
        <end position="25"/>
    </location>
</feature>
<evidence type="ECO:0000313" key="8">
    <source>
        <dbReference type="EMBL" id="PWJ38457.1"/>
    </source>
</evidence>
<evidence type="ECO:0000256" key="2">
    <source>
        <dbReference type="ARBA" id="ARBA00006046"/>
    </source>
</evidence>
<proteinExistence type="inferred from homology"/>
<dbReference type="OrthoDB" id="9774675at2"/>
<feature type="domain" description="Amine oxidase" evidence="7">
    <location>
        <begin position="13"/>
        <end position="487"/>
    </location>
</feature>
<protein>
    <submittedName>
        <fullName evidence="8">Phytoene desaturase</fullName>
    </submittedName>
</protein>
<sequence>MYMRKVIVIGAGFSGLSSATTLAHAGYDVTVVEKHDQAGGRARFFENSGFKFDMGPSWYWMPEVFENYFNYFDRSVSDYYTLERLSPSYKVYWGNGEADEIPANLDELFKLFEKYEKGSSKKLQKFLADAKVKYEVGMNKFVQKPGLSIFEFTNLDVLVNAFKLDLVKSFYDYIRKYFSHPRLLQLIEFPILFLGATPKNTPALYSLMNYADIELGTWYPKGGMHKIVEGMHKLAEENGVKFLFESQVEKINVINGVAQGVSINGTFLEADYIVGSADYHHIDKFLLDEAYQNYSDKYWDKRLMAPSCLLYYLGVDKKLDGLLHHDLFFDAPFDLHAEEIYSDPQWPSNPLFYASVASKTDDTVAPEGCENLMLLVPIATGLEDTEEVKERYLNIILDRLEKHIGTSVKEHIVYKRAYASSDFSKDYFAFKGNAYGLANTLSQTAILKPSIKNKKVSNLFYTGQLTVPGPGVPPSIISGQVVAKQIMNEDESFKQTLETQTISN</sequence>
<dbReference type="InterPro" id="IPR036188">
    <property type="entry name" value="FAD/NAD-bd_sf"/>
</dbReference>
<evidence type="ECO:0000259" key="7">
    <source>
        <dbReference type="Pfam" id="PF01593"/>
    </source>
</evidence>
<dbReference type="PANTHER" id="PTHR43734:SF1">
    <property type="entry name" value="PHYTOENE DESATURASE"/>
    <property type="match status" value="1"/>
</dbReference>
<feature type="chain" id="PRO_5016396892" evidence="6">
    <location>
        <begin position="26"/>
        <end position="504"/>
    </location>
</feature>
<dbReference type="GO" id="GO:0016117">
    <property type="term" value="P:carotenoid biosynthetic process"/>
    <property type="evidence" value="ECO:0007669"/>
    <property type="project" value="UniProtKB-KW"/>
</dbReference>
<comment type="similarity">
    <text evidence="2 5">Belongs to the carotenoid/retinoid oxidoreductase family.</text>
</comment>
<comment type="caution">
    <text evidence="8">The sequence shown here is derived from an EMBL/GenBank/DDBJ whole genome shotgun (WGS) entry which is preliminary data.</text>
</comment>
<keyword evidence="3 5" id="KW-0125">Carotenoid biosynthesis</keyword>
<dbReference type="PANTHER" id="PTHR43734">
    <property type="entry name" value="PHYTOENE DESATURASE"/>
    <property type="match status" value="1"/>
</dbReference>
<dbReference type="InterPro" id="IPR002937">
    <property type="entry name" value="Amino_oxidase"/>
</dbReference>
<evidence type="ECO:0000256" key="5">
    <source>
        <dbReference type="RuleBase" id="RU362075"/>
    </source>
</evidence>
<organism evidence="8 9">
    <name type="scientific">Sediminitomix flava</name>
    <dbReference type="NCBI Taxonomy" id="379075"/>
    <lineage>
        <taxon>Bacteria</taxon>
        <taxon>Pseudomonadati</taxon>
        <taxon>Bacteroidota</taxon>
        <taxon>Cytophagia</taxon>
        <taxon>Cytophagales</taxon>
        <taxon>Flammeovirgaceae</taxon>
        <taxon>Sediminitomix</taxon>
    </lineage>
</organism>
<gene>
    <name evidence="8" type="ORF">BC781_10747</name>
</gene>
<evidence type="ECO:0000256" key="6">
    <source>
        <dbReference type="SAM" id="SignalP"/>
    </source>
</evidence>
<keyword evidence="9" id="KW-1185">Reference proteome</keyword>
<dbReference type="GO" id="GO:0016491">
    <property type="term" value="F:oxidoreductase activity"/>
    <property type="evidence" value="ECO:0007669"/>
    <property type="project" value="UniProtKB-KW"/>
</dbReference>
<evidence type="ECO:0000256" key="1">
    <source>
        <dbReference type="ARBA" id="ARBA00004829"/>
    </source>
</evidence>
<dbReference type="InterPro" id="IPR014105">
    <property type="entry name" value="Carotenoid/retinoid_OxRdtase"/>
</dbReference>
<comment type="pathway">
    <text evidence="1 5">Carotenoid biosynthesis.</text>
</comment>
<keyword evidence="4 5" id="KW-0560">Oxidoreductase</keyword>